<dbReference type="STRING" id="555778.Hneap_0786"/>
<accession>D0KYW2</accession>
<dbReference type="KEGG" id="hna:Hneap_0786"/>
<dbReference type="RefSeq" id="WP_012823671.1">
    <property type="nucleotide sequence ID" value="NC_013422.1"/>
</dbReference>
<reference evidence="4 5" key="1">
    <citation type="submission" date="2009-10" db="EMBL/GenBank/DDBJ databases">
        <title>Complete sequence of Halothiobacillus neapolitanus c2.</title>
        <authorList>
            <consortium name="US DOE Joint Genome Institute"/>
            <person name="Lucas S."/>
            <person name="Copeland A."/>
            <person name="Lapidus A."/>
            <person name="Glavina del Rio T."/>
            <person name="Tice H."/>
            <person name="Bruce D."/>
            <person name="Goodwin L."/>
            <person name="Pitluck S."/>
            <person name="Davenport K."/>
            <person name="Brettin T."/>
            <person name="Detter J.C."/>
            <person name="Han C."/>
            <person name="Tapia R."/>
            <person name="Larimer F."/>
            <person name="Land M."/>
            <person name="Hauser L."/>
            <person name="Kyrpides N."/>
            <person name="Mikhailova N."/>
            <person name="Kerfeld C."/>
            <person name="Cannon G."/>
            <person name="Heinhort S."/>
        </authorList>
    </citation>
    <scope>NUCLEOTIDE SEQUENCE [LARGE SCALE GENOMIC DNA]</scope>
    <source>
        <strain evidence="5">ATCC 23641 / c2</strain>
    </source>
</reference>
<dbReference type="SUPFAM" id="SSF56954">
    <property type="entry name" value="Outer membrane efflux proteins (OEP)"/>
    <property type="match status" value="1"/>
</dbReference>
<evidence type="ECO:0000256" key="1">
    <source>
        <dbReference type="ARBA" id="ARBA00007613"/>
    </source>
</evidence>
<dbReference type="PANTHER" id="PTHR30203:SF24">
    <property type="entry name" value="BLR4935 PROTEIN"/>
    <property type="match status" value="1"/>
</dbReference>
<evidence type="ECO:0000313" key="4">
    <source>
        <dbReference type="EMBL" id="ACX95635.1"/>
    </source>
</evidence>
<comment type="similarity">
    <text evidence="1">Belongs to the outer membrane factor (OMF) (TC 1.B.17) family.</text>
</comment>
<feature type="signal peptide" evidence="3">
    <location>
        <begin position="1"/>
        <end position="32"/>
    </location>
</feature>
<dbReference type="OrthoDB" id="9791261at2"/>
<feature type="chain" id="PRO_5003010785" evidence="3">
    <location>
        <begin position="33"/>
        <end position="452"/>
    </location>
</feature>
<gene>
    <name evidence="4" type="ordered locus">Hneap_0786</name>
</gene>
<keyword evidence="3" id="KW-0732">Signal</keyword>
<dbReference type="Gene3D" id="1.20.1600.10">
    <property type="entry name" value="Outer membrane efflux proteins (OEP)"/>
    <property type="match status" value="1"/>
</dbReference>
<evidence type="ECO:0000256" key="2">
    <source>
        <dbReference type="SAM" id="Coils"/>
    </source>
</evidence>
<dbReference type="EMBL" id="CP001801">
    <property type="protein sequence ID" value="ACX95635.1"/>
    <property type="molecule type" value="Genomic_DNA"/>
</dbReference>
<name>D0KYW2_HALNC</name>
<dbReference type="AlphaFoldDB" id="D0KYW2"/>
<evidence type="ECO:0000256" key="3">
    <source>
        <dbReference type="SAM" id="SignalP"/>
    </source>
</evidence>
<dbReference type="PROSITE" id="PS51257">
    <property type="entry name" value="PROKAR_LIPOPROTEIN"/>
    <property type="match status" value="1"/>
</dbReference>
<keyword evidence="5" id="KW-1185">Reference proteome</keyword>
<evidence type="ECO:0000313" key="5">
    <source>
        <dbReference type="Proteomes" id="UP000009102"/>
    </source>
</evidence>
<dbReference type="InterPro" id="IPR010131">
    <property type="entry name" value="MdtP/NodT-like"/>
</dbReference>
<dbReference type="Pfam" id="PF02321">
    <property type="entry name" value="OEP"/>
    <property type="match status" value="1"/>
</dbReference>
<dbReference type="Proteomes" id="UP000009102">
    <property type="component" value="Chromosome"/>
</dbReference>
<dbReference type="GO" id="GO:0015562">
    <property type="term" value="F:efflux transmembrane transporter activity"/>
    <property type="evidence" value="ECO:0007669"/>
    <property type="project" value="InterPro"/>
</dbReference>
<keyword evidence="2" id="KW-0175">Coiled coil</keyword>
<dbReference type="HOGENOM" id="CLU_048867_0_0_6"/>
<dbReference type="InterPro" id="IPR003423">
    <property type="entry name" value="OMP_efflux"/>
</dbReference>
<dbReference type="eggNOG" id="COG1538">
    <property type="taxonomic scope" value="Bacteria"/>
</dbReference>
<organism evidence="4 5">
    <name type="scientific">Halothiobacillus neapolitanus (strain ATCC 23641 / DSM 15147 / CIP 104769 / NCIMB 8539 / c2)</name>
    <name type="common">Thiobacillus neapolitanus</name>
    <dbReference type="NCBI Taxonomy" id="555778"/>
    <lineage>
        <taxon>Bacteria</taxon>
        <taxon>Pseudomonadati</taxon>
        <taxon>Pseudomonadota</taxon>
        <taxon>Gammaproteobacteria</taxon>
        <taxon>Chromatiales</taxon>
        <taxon>Halothiobacillaceae</taxon>
        <taxon>Halothiobacillus</taxon>
    </lineage>
</organism>
<protein>
    <submittedName>
        <fullName evidence="4">Outer membrane efflux protein</fullName>
    </submittedName>
</protein>
<dbReference type="PANTHER" id="PTHR30203">
    <property type="entry name" value="OUTER MEMBRANE CATION EFFLUX PROTEIN"/>
    <property type="match status" value="1"/>
</dbReference>
<sequence length="452" mass="50062">MFIKSQLLNQTTRRWRATARAGTLLIMLAAVAGCAQYQPLPETARLPATPAPPKQVWTLESATRYAFKHNPQLIESNTQLTLARQQAGLANVPPPMSLGFSLDHPWQQGLFNAFSLSVSQDLSYWLKQAPRKQATQARLRQAILNHRWQAWQLAAAVQQQYVTVWYQQKQLRLLHAQIQWLDQRITANAAAEQAGLITADTQALLLTNAAQWQQMAHAANLQQIKNLAQLRQLLGLPADTALHLIKPPQPALTSQIINTSSIAQRPDVLALKAAIDEQDAQYRQALIDQFPSISLGLTRAQDTSKVQTMGVGINLVLPSLDGNRHAISVAKTSRKLAAEQYQHRLLQIRSDFAALRQKQAELQRARKQIKANLPALRQRLNEAEQAMAQGLLNANTVDTLRQTVVNQRLALLQNTAARQRAGYALPALVGIDPAILSVSNAVANQSPTPTEH</sequence>
<proteinExistence type="inferred from homology"/>
<feature type="coiled-coil region" evidence="2">
    <location>
        <begin position="338"/>
        <end position="386"/>
    </location>
</feature>